<evidence type="ECO:0000313" key="3">
    <source>
        <dbReference type="Proteomes" id="UP000235388"/>
    </source>
</evidence>
<reference evidence="2 3" key="1">
    <citation type="submission" date="2017-11" db="EMBL/GenBank/DDBJ databases">
        <title>De novo assembly and phasing of dikaryotic genomes from two isolates of Puccinia coronata f. sp. avenae, the causal agent of oat crown rust.</title>
        <authorList>
            <person name="Miller M.E."/>
            <person name="Zhang Y."/>
            <person name="Omidvar V."/>
            <person name="Sperschneider J."/>
            <person name="Schwessinger B."/>
            <person name="Raley C."/>
            <person name="Palmer J.M."/>
            <person name="Garnica D."/>
            <person name="Upadhyaya N."/>
            <person name="Rathjen J."/>
            <person name="Taylor J.M."/>
            <person name="Park R.F."/>
            <person name="Dodds P.N."/>
            <person name="Hirsch C.D."/>
            <person name="Kianian S.F."/>
            <person name="Figueroa M."/>
        </authorList>
    </citation>
    <scope>NUCLEOTIDE SEQUENCE [LARGE SCALE GENOMIC DNA]</scope>
    <source>
        <strain evidence="2">12NC29</strain>
    </source>
</reference>
<accession>A0A2N5SF26</accession>
<evidence type="ECO:0000313" key="2">
    <source>
        <dbReference type="EMBL" id="PLW11860.1"/>
    </source>
</evidence>
<name>A0A2N5SF26_9BASI</name>
<comment type="caution">
    <text evidence="2">The sequence shown here is derived from an EMBL/GenBank/DDBJ whole genome shotgun (WGS) entry which is preliminary data.</text>
</comment>
<dbReference type="InterPro" id="IPR033121">
    <property type="entry name" value="PEPTIDASE_A1"/>
</dbReference>
<dbReference type="Proteomes" id="UP000235388">
    <property type="component" value="Unassembled WGS sequence"/>
</dbReference>
<keyword evidence="3" id="KW-1185">Reference proteome</keyword>
<dbReference type="SUPFAM" id="SSF50630">
    <property type="entry name" value="Acid proteases"/>
    <property type="match status" value="1"/>
</dbReference>
<dbReference type="Gene3D" id="2.40.70.10">
    <property type="entry name" value="Acid Proteases"/>
    <property type="match status" value="1"/>
</dbReference>
<sequence length="275" mass="30465">MAHQPRDVADGDTVSTRQFWHMGLAANPDLIAQDLPSKATRRRRSLGELTPSLTDAIEFRPGILSTETIQEQLNVAQPSALNLNTVGLVKLVSLPLYCREASDEDKDLHLEIYFQKHLNHAIKRHAQFLEKSVDEGVLKNNLCRRAKSVGLNLPESSVSRRGLFARQAQSESQGFPLSALAAAKAGTITKANPVTAANSLGLHIKANDVLYFAKIQVGTLPSTFRPIADTGSTDTWLHVRYSFILPAKFLFNRLLTLSYPPIIYFYAINSWISKA</sequence>
<dbReference type="InterPro" id="IPR021109">
    <property type="entry name" value="Peptidase_aspartic_dom_sf"/>
</dbReference>
<proteinExistence type="predicted"/>
<organism evidence="2 3">
    <name type="scientific">Puccinia coronata f. sp. avenae</name>
    <dbReference type="NCBI Taxonomy" id="200324"/>
    <lineage>
        <taxon>Eukaryota</taxon>
        <taxon>Fungi</taxon>
        <taxon>Dikarya</taxon>
        <taxon>Basidiomycota</taxon>
        <taxon>Pucciniomycotina</taxon>
        <taxon>Pucciniomycetes</taxon>
        <taxon>Pucciniales</taxon>
        <taxon>Pucciniaceae</taxon>
        <taxon>Puccinia</taxon>
    </lineage>
</organism>
<dbReference type="AlphaFoldDB" id="A0A2N5SF26"/>
<protein>
    <recommendedName>
        <fullName evidence="1">Peptidase A1 domain-containing protein</fullName>
    </recommendedName>
</protein>
<dbReference type="OrthoDB" id="2747330at2759"/>
<evidence type="ECO:0000259" key="1">
    <source>
        <dbReference type="PROSITE" id="PS51767"/>
    </source>
</evidence>
<dbReference type="EMBL" id="PGCJ01001003">
    <property type="protein sequence ID" value="PLW11860.1"/>
    <property type="molecule type" value="Genomic_DNA"/>
</dbReference>
<dbReference type="PROSITE" id="PS51767">
    <property type="entry name" value="PEPTIDASE_A1"/>
    <property type="match status" value="1"/>
</dbReference>
<dbReference type="STRING" id="200324.A0A2N5SF26"/>
<feature type="domain" description="Peptidase A1" evidence="1">
    <location>
        <begin position="211"/>
        <end position="275"/>
    </location>
</feature>
<gene>
    <name evidence="2" type="ORF">PCANC_22247</name>
</gene>